<dbReference type="Proteomes" id="UP001497700">
    <property type="component" value="Unassembled WGS sequence"/>
</dbReference>
<reference evidence="1 2" key="1">
    <citation type="journal article" date="2022" name="New Phytol.">
        <title>Ecological generalism drives hyperdiversity of secondary metabolite gene clusters in xylarialean endophytes.</title>
        <authorList>
            <person name="Franco M.E.E."/>
            <person name="Wisecaver J.H."/>
            <person name="Arnold A.E."/>
            <person name="Ju Y.M."/>
            <person name="Slot J.C."/>
            <person name="Ahrendt S."/>
            <person name="Moore L.P."/>
            <person name="Eastman K.E."/>
            <person name="Scott K."/>
            <person name="Konkel Z."/>
            <person name="Mondo S.J."/>
            <person name="Kuo A."/>
            <person name="Hayes R.D."/>
            <person name="Haridas S."/>
            <person name="Andreopoulos B."/>
            <person name="Riley R."/>
            <person name="LaButti K."/>
            <person name="Pangilinan J."/>
            <person name="Lipzen A."/>
            <person name="Amirebrahimi M."/>
            <person name="Yan J."/>
            <person name="Adam C."/>
            <person name="Keymanesh K."/>
            <person name="Ng V."/>
            <person name="Louie K."/>
            <person name="Northen T."/>
            <person name="Drula E."/>
            <person name="Henrissat B."/>
            <person name="Hsieh H.M."/>
            <person name="Youens-Clark K."/>
            <person name="Lutzoni F."/>
            <person name="Miadlikowska J."/>
            <person name="Eastwood D.C."/>
            <person name="Hamelin R.C."/>
            <person name="Grigoriev I.V."/>
            <person name="U'Ren J.M."/>
        </authorList>
    </citation>
    <scope>NUCLEOTIDE SEQUENCE [LARGE SCALE GENOMIC DNA]</scope>
    <source>
        <strain evidence="1 2">CBS 119005</strain>
    </source>
</reference>
<dbReference type="EMBL" id="MU393597">
    <property type="protein sequence ID" value="KAI4860165.1"/>
    <property type="molecule type" value="Genomic_DNA"/>
</dbReference>
<evidence type="ECO:0000313" key="2">
    <source>
        <dbReference type="Proteomes" id="UP001497700"/>
    </source>
</evidence>
<comment type="caution">
    <text evidence="1">The sequence shown here is derived from an EMBL/GenBank/DDBJ whole genome shotgun (WGS) entry which is preliminary data.</text>
</comment>
<proteinExistence type="predicted"/>
<keyword evidence="1" id="KW-0689">Ribosomal protein</keyword>
<name>A0ACB9YMY6_9PEZI</name>
<keyword evidence="2" id="KW-1185">Reference proteome</keyword>
<organism evidence="1 2">
    <name type="scientific">Hypoxylon rubiginosum</name>
    <dbReference type="NCBI Taxonomy" id="110542"/>
    <lineage>
        <taxon>Eukaryota</taxon>
        <taxon>Fungi</taxon>
        <taxon>Dikarya</taxon>
        <taxon>Ascomycota</taxon>
        <taxon>Pezizomycotina</taxon>
        <taxon>Sordariomycetes</taxon>
        <taxon>Xylariomycetidae</taxon>
        <taxon>Xylariales</taxon>
        <taxon>Hypoxylaceae</taxon>
        <taxon>Hypoxylon</taxon>
    </lineage>
</organism>
<sequence>MGLINIVNMCSHLQNASRARLGLTSVPHTKYNLALALAMHRAGFLSFVTRGGPHPPDPASVATYEPEPLTTANVARQRLWVGLKYNPGNSEPVFRSVQPISKPKRASSANLSSLERLARGFDAHPHRGLNLGECIMLSTDRGTLEIREAIERKVGGTLLCRISP</sequence>
<evidence type="ECO:0000313" key="1">
    <source>
        <dbReference type="EMBL" id="KAI4860165.1"/>
    </source>
</evidence>
<protein>
    <submittedName>
        <fullName evidence="1">Ribosomal protein S8</fullName>
    </submittedName>
</protein>
<gene>
    <name evidence="1" type="ORF">F4820DRAFT_437665</name>
</gene>
<accession>A0ACB9YMY6</accession>
<keyword evidence="1" id="KW-0687">Ribonucleoprotein</keyword>